<dbReference type="EMBL" id="JAYMYQ010000008">
    <property type="protein sequence ID" value="KAK7314564.1"/>
    <property type="molecule type" value="Genomic_DNA"/>
</dbReference>
<organism evidence="9 10">
    <name type="scientific">Canavalia gladiata</name>
    <name type="common">Sword bean</name>
    <name type="synonym">Dolichos gladiatus</name>
    <dbReference type="NCBI Taxonomy" id="3824"/>
    <lineage>
        <taxon>Eukaryota</taxon>
        <taxon>Viridiplantae</taxon>
        <taxon>Streptophyta</taxon>
        <taxon>Embryophyta</taxon>
        <taxon>Tracheophyta</taxon>
        <taxon>Spermatophyta</taxon>
        <taxon>Magnoliopsida</taxon>
        <taxon>eudicotyledons</taxon>
        <taxon>Gunneridae</taxon>
        <taxon>Pentapetalae</taxon>
        <taxon>rosids</taxon>
        <taxon>fabids</taxon>
        <taxon>Fabales</taxon>
        <taxon>Fabaceae</taxon>
        <taxon>Papilionoideae</taxon>
        <taxon>50 kb inversion clade</taxon>
        <taxon>NPAAA clade</taxon>
        <taxon>indigoferoid/millettioid clade</taxon>
        <taxon>Phaseoleae</taxon>
        <taxon>Canavalia</taxon>
    </lineage>
</organism>
<feature type="region of interest" description="Disordered" evidence="7">
    <location>
        <begin position="167"/>
        <end position="232"/>
    </location>
</feature>
<feature type="compositionally biased region" description="Polar residues" evidence="7">
    <location>
        <begin position="175"/>
        <end position="191"/>
    </location>
</feature>
<name>A0AAN9KCQ7_CANGL</name>
<dbReference type="GO" id="GO:0046983">
    <property type="term" value="F:protein dimerization activity"/>
    <property type="evidence" value="ECO:0007669"/>
    <property type="project" value="InterPro"/>
</dbReference>
<dbReference type="CDD" id="cd18919">
    <property type="entry name" value="bHLH_AtBPE_like"/>
    <property type="match status" value="1"/>
</dbReference>
<evidence type="ECO:0000259" key="8">
    <source>
        <dbReference type="PROSITE" id="PS50888"/>
    </source>
</evidence>
<evidence type="ECO:0000313" key="10">
    <source>
        <dbReference type="Proteomes" id="UP001367508"/>
    </source>
</evidence>
<dbReference type="GO" id="GO:0006351">
    <property type="term" value="P:DNA-templated transcription"/>
    <property type="evidence" value="ECO:0007669"/>
    <property type="project" value="UniProtKB-ARBA"/>
</dbReference>
<keyword evidence="3" id="KW-0238">DNA-binding</keyword>
<evidence type="ECO:0000256" key="5">
    <source>
        <dbReference type="ARBA" id="ARBA00023242"/>
    </source>
</evidence>
<comment type="subcellular location">
    <subcellularLocation>
        <location evidence="1">Nucleus</location>
    </subcellularLocation>
</comment>
<proteinExistence type="predicted"/>
<feature type="compositionally biased region" description="Basic and acidic residues" evidence="7">
    <location>
        <begin position="208"/>
        <end position="219"/>
    </location>
</feature>
<dbReference type="SUPFAM" id="SSF47459">
    <property type="entry name" value="HLH, helix-loop-helix DNA-binding domain"/>
    <property type="match status" value="1"/>
</dbReference>
<keyword evidence="5" id="KW-0539">Nucleus</keyword>
<feature type="compositionally biased region" description="Basic residues" evidence="7">
    <location>
        <begin position="193"/>
        <end position="205"/>
    </location>
</feature>
<reference evidence="9 10" key="1">
    <citation type="submission" date="2024-01" db="EMBL/GenBank/DDBJ databases">
        <title>The genomes of 5 underutilized Papilionoideae crops provide insights into root nodulation and disease resistanc.</title>
        <authorList>
            <person name="Jiang F."/>
        </authorList>
    </citation>
    <scope>NUCLEOTIDE SEQUENCE [LARGE SCALE GENOMIC DNA]</scope>
    <source>
        <strain evidence="9">LVBAO_FW01</strain>
        <tissue evidence="9">Leaves</tissue>
    </source>
</reference>
<dbReference type="InterPro" id="IPR011598">
    <property type="entry name" value="bHLH_dom"/>
</dbReference>
<evidence type="ECO:0000256" key="2">
    <source>
        <dbReference type="ARBA" id="ARBA00023015"/>
    </source>
</evidence>
<comment type="function">
    <text evidence="6">Positive regulator of brassinosteroid signaling.</text>
</comment>
<dbReference type="Gene3D" id="4.10.280.10">
    <property type="entry name" value="Helix-loop-helix DNA-binding domain"/>
    <property type="match status" value="1"/>
</dbReference>
<evidence type="ECO:0000256" key="3">
    <source>
        <dbReference type="ARBA" id="ARBA00023125"/>
    </source>
</evidence>
<evidence type="ECO:0000256" key="7">
    <source>
        <dbReference type="SAM" id="MobiDB-lite"/>
    </source>
</evidence>
<keyword evidence="4" id="KW-0804">Transcription</keyword>
<evidence type="ECO:0000313" key="9">
    <source>
        <dbReference type="EMBL" id="KAK7314564.1"/>
    </source>
</evidence>
<comment type="caution">
    <text evidence="9">The sequence shown here is derived from an EMBL/GenBank/DDBJ whole genome shotgun (WGS) entry which is preliminary data.</text>
</comment>
<dbReference type="GO" id="GO:0003677">
    <property type="term" value="F:DNA binding"/>
    <property type="evidence" value="ECO:0007669"/>
    <property type="project" value="UniProtKB-KW"/>
</dbReference>
<dbReference type="GO" id="GO:0003700">
    <property type="term" value="F:DNA-binding transcription factor activity"/>
    <property type="evidence" value="ECO:0007669"/>
    <property type="project" value="TreeGrafter"/>
</dbReference>
<protein>
    <recommendedName>
        <fullName evidence="8">BHLH domain-containing protein</fullName>
    </recommendedName>
</protein>
<dbReference type="PANTHER" id="PTHR12565">
    <property type="entry name" value="STEROL REGULATORY ELEMENT-BINDING PROTEIN"/>
    <property type="match status" value="1"/>
</dbReference>
<dbReference type="AlphaFoldDB" id="A0AAN9KCQ7"/>
<feature type="domain" description="BHLH" evidence="8">
    <location>
        <begin position="226"/>
        <end position="276"/>
    </location>
</feature>
<dbReference type="PANTHER" id="PTHR12565:SF340">
    <property type="entry name" value="TRANSCRIPTION FACTOR BEE 3"/>
    <property type="match status" value="1"/>
</dbReference>
<dbReference type="Proteomes" id="UP001367508">
    <property type="component" value="Unassembled WGS sequence"/>
</dbReference>
<dbReference type="Pfam" id="PF00010">
    <property type="entry name" value="HLH"/>
    <property type="match status" value="1"/>
</dbReference>
<accession>A0AAN9KCQ7</accession>
<dbReference type="InterPro" id="IPR036638">
    <property type="entry name" value="HLH_DNA-bd_sf"/>
</dbReference>
<dbReference type="GO" id="GO:0005634">
    <property type="term" value="C:nucleus"/>
    <property type="evidence" value="ECO:0007669"/>
    <property type="project" value="UniProtKB-SubCell"/>
</dbReference>
<keyword evidence="2" id="KW-0805">Transcription regulation</keyword>
<dbReference type="SMART" id="SM00353">
    <property type="entry name" value="HLH"/>
    <property type="match status" value="1"/>
</dbReference>
<sequence>MGPTKGTKTTPVSAATWPPHNAPIHQCSYKFHSINTTSVTHIIQIPVKHLINTLSFYNHMAEFTENLQTIRPCSFPFLDIDPSMELLNQFIGINQHVLDNNNNNNNSNLNMQQNLIPFSCDTFLGPQEPEFPGNLEENFPGLVHHVNHNALPVSLPTFPAENEIHEGKKRKTLDVPQTSSANSTPAVSESGSKIKHSSGRGKRVKSNVTEEEKTKEVVHVRARRGQATDSHSLAERVRRGKINEKLRCLQNIVPGCYKTMGMAVMLDEIINYVQSLQHQVEFLSLKLTAASTFYDFNSETDALETMQRAKASEAKELAKYKREGYGGVSCFQPTWPL</sequence>
<gene>
    <name evidence="9" type="ORF">VNO77_33090</name>
</gene>
<evidence type="ECO:0000256" key="1">
    <source>
        <dbReference type="ARBA" id="ARBA00004123"/>
    </source>
</evidence>
<evidence type="ECO:0000256" key="4">
    <source>
        <dbReference type="ARBA" id="ARBA00023163"/>
    </source>
</evidence>
<dbReference type="PROSITE" id="PS50888">
    <property type="entry name" value="BHLH"/>
    <property type="match status" value="1"/>
</dbReference>
<evidence type="ECO:0000256" key="6">
    <source>
        <dbReference type="ARBA" id="ARBA00055372"/>
    </source>
</evidence>
<dbReference type="FunFam" id="4.10.280.10:FF:000058">
    <property type="entry name" value="transcription factor BEE 3-like"/>
    <property type="match status" value="1"/>
</dbReference>
<keyword evidence="10" id="KW-1185">Reference proteome</keyword>
<dbReference type="InterPro" id="IPR024097">
    <property type="entry name" value="bHLH_ZIP_TF"/>
</dbReference>